<dbReference type="PANTHER" id="PTHR43537">
    <property type="entry name" value="TRANSCRIPTIONAL REGULATOR, GNTR FAMILY"/>
    <property type="match status" value="1"/>
</dbReference>
<evidence type="ECO:0000313" key="7">
    <source>
        <dbReference type="Proteomes" id="UP000586095"/>
    </source>
</evidence>
<dbReference type="PROSITE" id="PS50949">
    <property type="entry name" value="HTH_GNTR"/>
    <property type="match status" value="1"/>
</dbReference>
<accession>A0A852RCV4</accession>
<keyword evidence="2 6" id="KW-0238">DNA-binding</keyword>
<dbReference type="EMBL" id="JACCBD010000001">
    <property type="protein sequence ID" value="NYD28229.1"/>
    <property type="molecule type" value="Genomic_DNA"/>
</dbReference>
<dbReference type="InterPro" id="IPR011711">
    <property type="entry name" value="GntR_C"/>
</dbReference>
<dbReference type="InterPro" id="IPR000524">
    <property type="entry name" value="Tscrpt_reg_HTH_GntR"/>
</dbReference>
<keyword evidence="3" id="KW-0804">Transcription</keyword>
<dbReference type="SUPFAM" id="SSF48008">
    <property type="entry name" value="GntR ligand-binding domain-like"/>
    <property type="match status" value="1"/>
</dbReference>
<keyword evidence="1" id="KW-0805">Transcription regulation</keyword>
<reference evidence="6 7" key="1">
    <citation type="submission" date="2020-07" db="EMBL/GenBank/DDBJ databases">
        <title>Sequencing the genomes of 1000 actinobacteria strains.</title>
        <authorList>
            <person name="Klenk H.-P."/>
        </authorList>
    </citation>
    <scope>NUCLEOTIDE SEQUENCE [LARGE SCALE GENOMIC DNA]</scope>
    <source>
        <strain evidence="6 7">DSM 17380</strain>
    </source>
</reference>
<evidence type="ECO:0000259" key="5">
    <source>
        <dbReference type="PROSITE" id="PS50949"/>
    </source>
</evidence>
<comment type="caution">
    <text evidence="6">The sequence shown here is derived from an EMBL/GenBank/DDBJ whole genome shotgun (WGS) entry which is preliminary data.</text>
</comment>
<feature type="region of interest" description="Disordered" evidence="4">
    <location>
        <begin position="220"/>
        <end position="245"/>
    </location>
</feature>
<dbReference type="SMART" id="SM00345">
    <property type="entry name" value="HTH_GNTR"/>
    <property type="match status" value="1"/>
</dbReference>
<dbReference type="AlphaFoldDB" id="A0A852RCV4"/>
<evidence type="ECO:0000313" key="6">
    <source>
        <dbReference type="EMBL" id="NYD28229.1"/>
    </source>
</evidence>
<dbReference type="SMART" id="SM00895">
    <property type="entry name" value="FCD"/>
    <property type="match status" value="1"/>
</dbReference>
<dbReference type="PANTHER" id="PTHR43537:SF24">
    <property type="entry name" value="GLUCONATE OPERON TRANSCRIPTIONAL REPRESSOR"/>
    <property type="match status" value="1"/>
</dbReference>
<dbReference type="InterPro" id="IPR008920">
    <property type="entry name" value="TF_FadR/GntR_C"/>
</dbReference>
<gene>
    <name evidence="6" type="ORF">BJ960_003032</name>
</gene>
<dbReference type="InterPro" id="IPR036388">
    <property type="entry name" value="WH-like_DNA-bd_sf"/>
</dbReference>
<evidence type="ECO:0000256" key="4">
    <source>
        <dbReference type="SAM" id="MobiDB-lite"/>
    </source>
</evidence>
<feature type="domain" description="HTH gntR-type" evidence="5">
    <location>
        <begin position="12"/>
        <end position="79"/>
    </location>
</feature>
<organism evidence="6 7">
    <name type="scientific">Leucobacter aridicollis</name>
    <dbReference type="NCBI Taxonomy" id="283878"/>
    <lineage>
        <taxon>Bacteria</taxon>
        <taxon>Bacillati</taxon>
        <taxon>Actinomycetota</taxon>
        <taxon>Actinomycetes</taxon>
        <taxon>Micrococcales</taxon>
        <taxon>Microbacteriaceae</taxon>
        <taxon>Leucobacter</taxon>
    </lineage>
</organism>
<dbReference type="GO" id="GO:0003677">
    <property type="term" value="F:DNA binding"/>
    <property type="evidence" value="ECO:0007669"/>
    <property type="project" value="UniProtKB-KW"/>
</dbReference>
<dbReference type="GO" id="GO:0003700">
    <property type="term" value="F:DNA-binding transcription factor activity"/>
    <property type="evidence" value="ECO:0007669"/>
    <property type="project" value="InterPro"/>
</dbReference>
<keyword evidence="7" id="KW-1185">Reference proteome</keyword>
<dbReference type="Gene3D" id="1.20.120.530">
    <property type="entry name" value="GntR ligand-binding domain-like"/>
    <property type="match status" value="1"/>
</dbReference>
<dbReference type="Pfam" id="PF07729">
    <property type="entry name" value="FCD"/>
    <property type="match status" value="1"/>
</dbReference>
<dbReference type="Gene3D" id="1.10.10.10">
    <property type="entry name" value="Winged helix-like DNA-binding domain superfamily/Winged helix DNA-binding domain"/>
    <property type="match status" value="1"/>
</dbReference>
<dbReference type="CDD" id="cd07377">
    <property type="entry name" value="WHTH_GntR"/>
    <property type="match status" value="1"/>
</dbReference>
<name>A0A852RCV4_9MICO</name>
<dbReference type="Pfam" id="PF00392">
    <property type="entry name" value="GntR"/>
    <property type="match status" value="1"/>
</dbReference>
<dbReference type="Proteomes" id="UP000586095">
    <property type="component" value="Unassembled WGS sequence"/>
</dbReference>
<proteinExistence type="predicted"/>
<protein>
    <submittedName>
        <fullName evidence="6">DNA-binding GntR family transcriptional regulator</fullName>
    </submittedName>
</protein>
<dbReference type="InterPro" id="IPR036390">
    <property type="entry name" value="WH_DNA-bd_sf"/>
</dbReference>
<evidence type="ECO:0000256" key="3">
    <source>
        <dbReference type="ARBA" id="ARBA00023163"/>
    </source>
</evidence>
<evidence type="ECO:0000256" key="1">
    <source>
        <dbReference type="ARBA" id="ARBA00023015"/>
    </source>
</evidence>
<dbReference type="SUPFAM" id="SSF46785">
    <property type="entry name" value="Winged helix' DNA-binding domain"/>
    <property type="match status" value="1"/>
</dbReference>
<evidence type="ECO:0000256" key="2">
    <source>
        <dbReference type="ARBA" id="ARBA00023125"/>
    </source>
</evidence>
<dbReference type="RefSeq" id="WP_185987911.1">
    <property type="nucleotide sequence ID" value="NZ_BAAALZ010000006.1"/>
</dbReference>
<sequence length="245" mass="27704">MLEQASTSPEEAAGAATVYERIRSKILRNEIPPDTRLSIDGLAREVGTSPTPIREALRHLQGDNLVVQEPGRGYRSTPLLNQRELRELFEFRLLVEPWATKAAAQDRLSNPTLTLERELDELTELIAAKADVRYDLMDHDIRFHDAIFAAADNEVLHAAYSQRHCHLHAFRMFPNDYNGSYTVAEHRAVLNAIKAHDQEAAEQAMRDHLTAAYLRFERGHKSTDGPPRLPGLHPDRPAHRARLTG</sequence>